<evidence type="ECO:0000313" key="3">
    <source>
        <dbReference type="Proteomes" id="UP000040576"/>
    </source>
</evidence>
<evidence type="ECO:0008006" key="4">
    <source>
        <dbReference type="Google" id="ProtNLM"/>
    </source>
</evidence>
<reference evidence="2 3" key="1">
    <citation type="submission" date="2014-07" db="EMBL/GenBank/DDBJ databases">
        <authorList>
            <person name="Wibberg Daniel"/>
        </authorList>
    </citation>
    <scope>NUCLEOTIDE SEQUENCE [LARGE SCALE GENOMIC DNA]</scope>
</reference>
<evidence type="ECO:0000256" key="1">
    <source>
        <dbReference type="SAM" id="Phobius"/>
    </source>
</evidence>
<proteinExistence type="predicted"/>
<keyword evidence="1" id="KW-0812">Transmembrane</keyword>
<gene>
    <name evidence="2" type="ORF">BT1A1_1457</name>
</gene>
<feature type="transmembrane region" description="Helical" evidence="1">
    <location>
        <begin position="9"/>
        <end position="27"/>
    </location>
</feature>
<keyword evidence="1" id="KW-1133">Transmembrane helix</keyword>
<name>A0A090IT77_9BACI</name>
<evidence type="ECO:0000313" key="2">
    <source>
        <dbReference type="EMBL" id="CEE01286.1"/>
    </source>
</evidence>
<protein>
    <recommendedName>
        <fullName evidence="4">Copper amine oxidase-like N-terminal domain-containing protein</fullName>
    </recommendedName>
</protein>
<keyword evidence="1" id="KW-0472">Membrane</keyword>
<dbReference type="RefSeq" id="WP_034769575.1">
    <property type="nucleotide sequence ID" value="NZ_CCRF01000045.1"/>
</dbReference>
<dbReference type="Proteomes" id="UP000040576">
    <property type="component" value="Unassembled WGS sequence"/>
</dbReference>
<dbReference type="AlphaFoldDB" id="A0A090IT77"/>
<keyword evidence="3" id="KW-1185">Reference proteome</keyword>
<sequence>MPIKHKTRSLFIIILSLIIIILAAFQWTKLKEGTDQDDHLSVKQQIEIVHDSGKLKIKQTLQNLKNHTYLLKLPEAGVNFTFPHMEFWDETNKSIAVRDNTLTVEYEINTNPDNQAFLLENWMVQISGVEIVNTIVKISELTNMAGSWAAGAPMTYHEVLDQLQYYVFERKGVDIPLYWQKAPLFYTYIGEKIPLYTDRKTDQNLLTSSIDLGLKHDKEFPAVILTEQINPLQSVSLIIENPEIDQNLLSSIWVEQFLLSNFWAGKDEEKWVMNILAKIITEQPPIDEVKAQIYAELKNKLSNNEISIFISSILQTDQKFTSLAEIDQLLGRLKGLKTSFFQDIAIEQTVSPLYFFTDEPIYVRNHKLENYRVYWMDDVYYFPIRPIIENLNYQFEQISEDEIFITNGKTTFRFYDNKDFFLINEEQYGLLTMSDKLPYLKINNEFYIQKEFFRKVFRIEINHQNNQFFIR</sequence>
<dbReference type="EMBL" id="CCRF01000045">
    <property type="protein sequence ID" value="CEE01286.1"/>
    <property type="molecule type" value="Genomic_DNA"/>
</dbReference>
<organism evidence="2 3">
    <name type="scientific">Caldibacillus thermoamylovorans</name>
    <dbReference type="NCBI Taxonomy" id="35841"/>
    <lineage>
        <taxon>Bacteria</taxon>
        <taxon>Bacillati</taxon>
        <taxon>Bacillota</taxon>
        <taxon>Bacilli</taxon>
        <taxon>Bacillales</taxon>
        <taxon>Bacillaceae</taxon>
        <taxon>Caldibacillus</taxon>
    </lineage>
</organism>
<accession>A0A090IT77</accession>